<dbReference type="AlphaFoldDB" id="A0A3S1ARQ8"/>
<organism evidence="2 3">
    <name type="scientific">Dulcicalothrix desertica PCC 7102</name>
    <dbReference type="NCBI Taxonomy" id="232991"/>
    <lineage>
        <taxon>Bacteria</taxon>
        <taxon>Bacillati</taxon>
        <taxon>Cyanobacteriota</taxon>
        <taxon>Cyanophyceae</taxon>
        <taxon>Nostocales</taxon>
        <taxon>Calotrichaceae</taxon>
        <taxon>Dulcicalothrix</taxon>
    </lineage>
</organism>
<reference evidence="2" key="1">
    <citation type="submission" date="2018-12" db="EMBL/GenBank/DDBJ databases">
        <authorList>
            <person name="Will S."/>
            <person name="Neumann-Schaal M."/>
            <person name="Henke P."/>
        </authorList>
    </citation>
    <scope>NUCLEOTIDE SEQUENCE</scope>
    <source>
        <strain evidence="2">PCC 7102</strain>
    </source>
</reference>
<comment type="caution">
    <text evidence="2">The sequence shown here is derived from an EMBL/GenBank/DDBJ whole genome shotgun (WGS) entry which is preliminary data.</text>
</comment>
<evidence type="ECO:0000313" key="2">
    <source>
        <dbReference type="EMBL" id="RUT07549.1"/>
    </source>
</evidence>
<keyword evidence="1" id="KW-0812">Transmembrane</keyword>
<evidence type="ECO:0000256" key="1">
    <source>
        <dbReference type="SAM" id="Phobius"/>
    </source>
</evidence>
<keyword evidence="3" id="KW-1185">Reference proteome</keyword>
<protein>
    <submittedName>
        <fullName evidence="2">Uncharacterized protein</fullName>
    </submittedName>
</protein>
<proteinExistence type="predicted"/>
<reference evidence="2" key="2">
    <citation type="journal article" date="2019" name="Genome Biol. Evol.">
        <title>Day and night: Metabolic profiles and evolutionary relationships of six axenic non-marine cyanobacteria.</title>
        <authorList>
            <person name="Will S.E."/>
            <person name="Henke P."/>
            <person name="Boedeker C."/>
            <person name="Huang S."/>
            <person name="Brinkmann H."/>
            <person name="Rohde M."/>
            <person name="Jarek M."/>
            <person name="Friedl T."/>
            <person name="Seufert S."/>
            <person name="Schumacher M."/>
            <person name="Overmann J."/>
            <person name="Neumann-Schaal M."/>
            <person name="Petersen J."/>
        </authorList>
    </citation>
    <scope>NUCLEOTIDE SEQUENCE [LARGE SCALE GENOMIC DNA]</scope>
    <source>
        <strain evidence="2">PCC 7102</strain>
    </source>
</reference>
<keyword evidence="1" id="KW-0472">Membrane</keyword>
<evidence type="ECO:0000313" key="3">
    <source>
        <dbReference type="Proteomes" id="UP000271624"/>
    </source>
</evidence>
<sequence>MKIDIPLFWLVTYSFECVFMGKQRFVFDFKLNSYLLVHLIFYISVLINLGYESIETPNTG</sequence>
<keyword evidence="1" id="KW-1133">Transmembrane helix</keyword>
<feature type="transmembrane region" description="Helical" evidence="1">
    <location>
        <begin position="31"/>
        <end position="51"/>
    </location>
</feature>
<dbReference type="EMBL" id="RSCL01000004">
    <property type="protein sequence ID" value="RUT07549.1"/>
    <property type="molecule type" value="Genomic_DNA"/>
</dbReference>
<dbReference type="Proteomes" id="UP000271624">
    <property type="component" value="Unassembled WGS sequence"/>
</dbReference>
<name>A0A3S1ARQ8_9CYAN</name>
<gene>
    <name evidence="2" type="ORF">DSM106972_018090</name>
</gene>
<accession>A0A3S1ARQ8</accession>